<comment type="similarity">
    <text evidence="6">Belongs to the RnfG family.</text>
</comment>
<sequence>MSDENNIKPKVNHEKKYSIFQITINLTIACFISGLIIAVVYFFTAPVAVKTAAGIKTDAMKSLVVGAQEFKPVEGKKEWFTAEKDGKVIGYVVPAESKGYGGAITMLVAVTPQGKIIEFTILTTKETPGLGDNASKDPFRNQFKGKAVKDLEVTKDPTKTNNIQAMTGATITSKAVTKGIKEAVQEVTQFVGRK</sequence>
<proteinExistence type="inferred from homology"/>
<dbReference type="KEGG" id="ceu:A7L45_06345"/>
<organism evidence="9 10">
    <name type="scientific">Clostridium estertheticum subsp. estertheticum</name>
    <dbReference type="NCBI Taxonomy" id="1552"/>
    <lineage>
        <taxon>Bacteria</taxon>
        <taxon>Bacillati</taxon>
        <taxon>Bacillota</taxon>
        <taxon>Clostridia</taxon>
        <taxon>Eubacteriales</taxon>
        <taxon>Clostridiaceae</taxon>
        <taxon>Clostridium</taxon>
    </lineage>
</organism>
<keyword evidence="6 7" id="KW-0812">Transmembrane</keyword>
<evidence type="ECO:0000256" key="2">
    <source>
        <dbReference type="ARBA" id="ARBA00022553"/>
    </source>
</evidence>
<protein>
    <recommendedName>
        <fullName evidence="6">Ion-translocating oxidoreductase complex subunit G</fullName>
        <ecNumber evidence="6">7.-.-.-</ecNumber>
    </recommendedName>
    <alternativeName>
        <fullName evidence="6">Rnf electron transport complex subunit G</fullName>
    </alternativeName>
</protein>
<dbReference type="PIRSF" id="PIRSF006091">
    <property type="entry name" value="E_trnsport_RnfG"/>
    <property type="match status" value="1"/>
</dbReference>
<keyword evidence="6" id="KW-1003">Cell membrane</keyword>
<keyword evidence="4 6" id="KW-0288">FMN</keyword>
<keyword evidence="5 6" id="KW-0249">Electron transport</keyword>
<comment type="cofactor">
    <cofactor evidence="6">
        <name>FMN</name>
        <dbReference type="ChEBI" id="CHEBI:58210"/>
    </cofactor>
</comment>
<dbReference type="EMBL" id="CP015756">
    <property type="protein sequence ID" value="APC39714.1"/>
    <property type="molecule type" value="Genomic_DNA"/>
</dbReference>
<keyword evidence="10" id="KW-1185">Reference proteome</keyword>
<name>A0A1J0GEC1_9CLOT</name>
<accession>A0A1J0GEC1</accession>
<feature type="transmembrane region" description="Helical" evidence="7">
    <location>
        <begin position="20"/>
        <end position="43"/>
    </location>
</feature>
<dbReference type="Pfam" id="PF04205">
    <property type="entry name" value="FMN_bind"/>
    <property type="match status" value="1"/>
</dbReference>
<comment type="function">
    <text evidence="6">Part of a membrane-bound complex that couples electron transfer with translocation of ions across the membrane.</text>
</comment>
<evidence type="ECO:0000313" key="9">
    <source>
        <dbReference type="EMBL" id="APC39714.1"/>
    </source>
</evidence>
<dbReference type="HAMAP" id="MF_00479">
    <property type="entry name" value="RsxG_RnfG"/>
    <property type="match status" value="1"/>
</dbReference>
<dbReference type="STRING" id="1552.A7L45_06345"/>
<keyword evidence="6 7" id="KW-1133">Transmembrane helix</keyword>
<evidence type="ECO:0000256" key="7">
    <source>
        <dbReference type="SAM" id="Phobius"/>
    </source>
</evidence>
<evidence type="ECO:0000313" key="10">
    <source>
        <dbReference type="Proteomes" id="UP000182569"/>
    </source>
</evidence>
<evidence type="ECO:0000256" key="1">
    <source>
        <dbReference type="ARBA" id="ARBA00022448"/>
    </source>
</evidence>
<feature type="domain" description="FMN-binding" evidence="8">
    <location>
        <begin position="99"/>
        <end position="187"/>
    </location>
</feature>
<dbReference type="PANTHER" id="PTHR36118">
    <property type="entry name" value="ION-TRANSLOCATING OXIDOREDUCTASE COMPLEX SUBUNIT G"/>
    <property type="match status" value="1"/>
</dbReference>
<gene>
    <name evidence="6" type="primary">rnfG</name>
    <name evidence="9" type="ORF">A7L45_06345</name>
</gene>
<evidence type="ECO:0000256" key="5">
    <source>
        <dbReference type="ARBA" id="ARBA00022982"/>
    </source>
</evidence>
<dbReference type="AlphaFoldDB" id="A0A1J0GEC1"/>
<dbReference type="GO" id="GO:0005886">
    <property type="term" value="C:plasma membrane"/>
    <property type="evidence" value="ECO:0007669"/>
    <property type="project" value="UniProtKB-SubCell"/>
</dbReference>
<dbReference type="RefSeq" id="WP_071612007.1">
    <property type="nucleotide sequence ID" value="NZ_CP015756.1"/>
</dbReference>
<keyword evidence="6 7" id="KW-0472">Membrane</keyword>
<dbReference type="SMART" id="SM00900">
    <property type="entry name" value="FMN_bind"/>
    <property type="match status" value="1"/>
</dbReference>
<keyword evidence="1 6" id="KW-0813">Transport</keyword>
<keyword evidence="6" id="KW-1278">Translocase</keyword>
<reference evidence="10" key="1">
    <citation type="journal article" date="2016" name="Front. Microbiol.">
        <title>Complete Genome Sequence of Clostridium estertheticum DSM 8809, a Microbe Identified in Spoiled Vacuum Packed Beef.</title>
        <authorList>
            <person name="Yu Z."/>
            <person name="Gunn L."/>
            <person name="Brennan E."/>
            <person name="Reid R."/>
            <person name="Wall P.G."/>
            <person name="Gaora O.P."/>
            <person name="Hurley D."/>
            <person name="Bolton D."/>
            <person name="Fanning S."/>
        </authorList>
    </citation>
    <scope>NUCLEOTIDE SEQUENCE [LARGE SCALE GENOMIC DNA]</scope>
    <source>
        <strain evidence="10">DSM 8809</strain>
    </source>
</reference>
<evidence type="ECO:0000259" key="8">
    <source>
        <dbReference type="SMART" id="SM00900"/>
    </source>
</evidence>
<dbReference type="GO" id="GO:0022900">
    <property type="term" value="P:electron transport chain"/>
    <property type="evidence" value="ECO:0007669"/>
    <property type="project" value="UniProtKB-UniRule"/>
</dbReference>
<evidence type="ECO:0000256" key="4">
    <source>
        <dbReference type="ARBA" id="ARBA00022643"/>
    </source>
</evidence>
<dbReference type="Proteomes" id="UP000182569">
    <property type="component" value="Chromosome"/>
</dbReference>
<feature type="modified residue" description="FMN phosphoryl threonine" evidence="6">
    <location>
        <position position="170"/>
    </location>
</feature>
<dbReference type="InterPro" id="IPR010209">
    <property type="entry name" value="Ion_transpt_RnfG/RsxG"/>
</dbReference>
<keyword evidence="3 6" id="KW-0285">Flavoprotein</keyword>
<comment type="subunit">
    <text evidence="6">The complex is composed of six subunits: RnfA, RnfB, RnfC, RnfD, RnfE and RnfG.</text>
</comment>
<evidence type="ECO:0000256" key="6">
    <source>
        <dbReference type="HAMAP-Rule" id="MF_00479"/>
    </source>
</evidence>
<comment type="subcellular location">
    <subcellularLocation>
        <location evidence="6">Cell membrane</location>
        <topology evidence="6">Single-pass membrane protein</topology>
    </subcellularLocation>
</comment>
<keyword evidence="2 6" id="KW-0597">Phosphoprotein</keyword>
<dbReference type="PANTHER" id="PTHR36118:SF1">
    <property type="entry name" value="ION-TRANSLOCATING OXIDOREDUCTASE COMPLEX SUBUNIT G"/>
    <property type="match status" value="1"/>
</dbReference>
<evidence type="ECO:0000256" key="3">
    <source>
        <dbReference type="ARBA" id="ARBA00022630"/>
    </source>
</evidence>
<dbReference type="InterPro" id="IPR007329">
    <property type="entry name" value="FMN-bd"/>
</dbReference>
<dbReference type="GO" id="GO:0010181">
    <property type="term" value="F:FMN binding"/>
    <property type="evidence" value="ECO:0007669"/>
    <property type="project" value="InterPro"/>
</dbReference>
<dbReference type="EC" id="7.-.-.-" evidence="6"/>
<dbReference type="GO" id="GO:0009055">
    <property type="term" value="F:electron transfer activity"/>
    <property type="evidence" value="ECO:0007669"/>
    <property type="project" value="InterPro"/>
</dbReference>
<dbReference type="OrthoDB" id="9794010at2"/>